<evidence type="ECO:0000313" key="2">
    <source>
        <dbReference type="Proteomes" id="UP001236270"/>
    </source>
</evidence>
<comment type="caution">
    <text evidence="1">The sequence shown here is derived from an EMBL/GenBank/DDBJ whole genome shotgun (WGS) entry which is preliminary data.</text>
</comment>
<dbReference type="RefSeq" id="WP_225823464.1">
    <property type="nucleotide sequence ID" value="NZ_CBCSIS010000046.1"/>
</dbReference>
<evidence type="ECO:0000313" key="1">
    <source>
        <dbReference type="EMBL" id="MDQ2312563.1"/>
    </source>
</evidence>
<proteinExistence type="predicted"/>
<name>A0AAW8HVW5_PLUGE</name>
<dbReference type="AlphaFoldDB" id="A0AAW8HVW5"/>
<dbReference type="GeneID" id="67875755"/>
<organism evidence="1 2">
    <name type="scientific">Pluralibacter gergoviae</name>
    <name type="common">Enterobacter gergoviae</name>
    <dbReference type="NCBI Taxonomy" id="61647"/>
    <lineage>
        <taxon>Bacteria</taxon>
        <taxon>Pseudomonadati</taxon>
        <taxon>Pseudomonadota</taxon>
        <taxon>Gammaproteobacteria</taxon>
        <taxon>Enterobacterales</taxon>
        <taxon>Enterobacteriaceae</taxon>
        <taxon>Pluralibacter</taxon>
    </lineage>
</organism>
<dbReference type="EMBL" id="JAVDNV010000033">
    <property type="protein sequence ID" value="MDQ2312563.1"/>
    <property type="molecule type" value="Genomic_DNA"/>
</dbReference>
<accession>A0AAW8HVW5</accession>
<sequence>MLESVTGSVCVITPATSGGADGFSAELPELSQPVAKVAMINNGNIFWRIYISPMMDFI</sequence>
<protein>
    <submittedName>
        <fullName evidence="1">Uncharacterized protein</fullName>
    </submittedName>
</protein>
<dbReference type="Proteomes" id="UP001236270">
    <property type="component" value="Unassembled WGS sequence"/>
</dbReference>
<gene>
    <name evidence="1" type="ORF">RBJ30_26305</name>
</gene>
<reference evidence="1" key="1">
    <citation type="submission" date="2023-08" db="EMBL/GenBank/DDBJ databases">
        <title>WGS of pathogenic bacterial species, Los Angeles County Public Health Laboratories.</title>
        <authorList>
            <person name="Garrigues J.M."/>
            <person name="Green N.M."/>
        </authorList>
    </citation>
    <scope>NUCLEOTIDE SEQUENCE</scope>
    <source>
        <strain evidence="1">LACPHL-BACT-2023-00068</strain>
    </source>
</reference>